<gene>
    <name evidence="6" type="ORF">ElP_31220</name>
</gene>
<dbReference type="Pfam" id="PF13007">
    <property type="entry name" value="LZ_Tnp_IS66"/>
    <property type="match status" value="1"/>
</dbReference>
<feature type="coiled-coil region" evidence="1">
    <location>
        <begin position="13"/>
        <end position="54"/>
    </location>
</feature>
<dbReference type="PANTHER" id="PTHR33678">
    <property type="entry name" value="BLL1576 PROTEIN"/>
    <property type="match status" value="1"/>
</dbReference>
<keyword evidence="1" id="KW-0175">Coiled coil</keyword>
<sequence length="432" mass="47432">MGMTPMPAPETDLAALRAEVVHLRRVNDELLATVAELRATIEGQQAQIDKLARLAFGRKSERVAGPTLFDQVPDSGPPTPADSPPLPGPPPTSAKPRRRGHGRRTLPADLPRERVEVDLTEAEKACPSCHRTRVRIGADVSERLDYRPASLFVRQTVRLTYACRSCERAGEDARVGRPPLPPEPIPRGTAAAGLLAHLIVSKYCDHLPLYRQESILARLGWEVTRSTLCDQLTTCAGVLGPLYRLMCDRVRASASLHTDDTLVPLLAPRRTAHAWVYVGDAANPYIVFDLSVGRSRDAPTAFLNGYTGFVHADGYAGYNPVYAAGARHVGCWAHARRYFFDARLSDPERSHDALARIRALYAVADDRQRRGRAGHPTPVRRPPELAASGRGRRVTSRGRVAEHRHIRQATRARPVGLPDERPDGVARPAGRG</sequence>
<feature type="compositionally biased region" description="Basic residues" evidence="2">
    <location>
        <begin position="390"/>
        <end position="410"/>
    </location>
</feature>
<dbReference type="Proteomes" id="UP000317835">
    <property type="component" value="Chromosome"/>
</dbReference>
<dbReference type="Pfam" id="PF03050">
    <property type="entry name" value="DDE_Tnp_IS66"/>
    <property type="match status" value="1"/>
</dbReference>
<reference evidence="6 7" key="1">
    <citation type="submission" date="2019-02" db="EMBL/GenBank/DDBJ databases">
        <title>Deep-cultivation of Planctomycetes and their phenomic and genomic characterization uncovers novel biology.</title>
        <authorList>
            <person name="Wiegand S."/>
            <person name="Jogler M."/>
            <person name="Boedeker C."/>
            <person name="Pinto D."/>
            <person name="Vollmers J."/>
            <person name="Rivas-Marin E."/>
            <person name="Kohn T."/>
            <person name="Peeters S.H."/>
            <person name="Heuer A."/>
            <person name="Rast P."/>
            <person name="Oberbeckmann S."/>
            <person name="Bunk B."/>
            <person name="Jeske O."/>
            <person name="Meyerdierks A."/>
            <person name="Storesund J.E."/>
            <person name="Kallscheuer N."/>
            <person name="Luecker S."/>
            <person name="Lage O.M."/>
            <person name="Pohl T."/>
            <person name="Merkel B.J."/>
            <person name="Hornburger P."/>
            <person name="Mueller R.-W."/>
            <person name="Bruemmer F."/>
            <person name="Labrenz M."/>
            <person name="Spormann A.M."/>
            <person name="Op den Camp H."/>
            <person name="Overmann J."/>
            <person name="Amann R."/>
            <person name="Jetten M.S.M."/>
            <person name="Mascher T."/>
            <person name="Medema M.H."/>
            <person name="Devos D.P."/>
            <person name="Kaster A.-K."/>
            <person name="Ovreas L."/>
            <person name="Rohde M."/>
            <person name="Galperin M.Y."/>
            <person name="Jogler C."/>
        </authorList>
    </citation>
    <scope>NUCLEOTIDE SEQUENCE [LARGE SCALE GENOMIC DNA]</scope>
    <source>
        <strain evidence="6 7">ElP</strain>
    </source>
</reference>
<evidence type="ECO:0000313" key="6">
    <source>
        <dbReference type="EMBL" id="QDV35219.1"/>
    </source>
</evidence>
<dbReference type="NCBIfam" id="NF033517">
    <property type="entry name" value="transpos_IS66"/>
    <property type="match status" value="1"/>
</dbReference>
<feature type="region of interest" description="Disordered" evidence="2">
    <location>
        <begin position="367"/>
        <end position="432"/>
    </location>
</feature>
<feature type="compositionally biased region" description="Pro residues" evidence="2">
    <location>
        <begin position="75"/>
        <end position="93"/>
    </location>
</feature>
<dbReference type="EMBL" id="CP036426">
    <property type="protein sequence ID" value="QDV35219.1"/>
    <property type="molecule type" value="Genomic_DNA"/>
</dbReference>
<evidence type="ECO:0000259" key="4">
    <source>
        <dbReference type="Pfam" id="PF13005"/>
    </source>
</evidence>
<keyword evidence="7" id="KW-1185">Reference proteome</keyword>
<feature type="compositionally biased region" description="Basic residues" evidence="2">
    <location>
        <begin position="95"/>
        <end position="104"/>
    </location>
</feature>
<evidence type="ECO:0000259" key="3">
    <source>
        <dbReference type="Pfam" id="PF03050"/>
    </source>
</evidence>
<proteinExistence type="predicted"/>
<name>A0A518H2Z9_9BACT</name>
<dbReference type="AlphaFoldDB" id="A0A518H2Z9"/>
<dbReference type="InterPro" id="IPR024463">
    <property type="entry name" value="Transposase_TnpC_homeodom"/>
</dbReference>
<feature type="domain" description="Transposase IS66 zinc-finger binding" evidence="4">
    <location>
        <begin position="123"/>
        <end position="167"/>
    </location>
</feature>
<evidence type="ECO:0000256" key="1">
    <source>
        <dbReference type="SAM" id="Coils"/>
    </source>
</evidence>
<dbReference type="PANTHER" id="PTHR33678:SF1">
    <property type="entry name" value="BLL1576 PROTEIN"/>
    <property type="match status" value="1"/>
</dbReference>
<dbReference type="InterPro" id="IPR024474">
    <property type="entry name" value="Znf_dom_IS66"/>
</dbReference>
<dbReference type="InterPro" id="IPR004291">
    <property type="entry name" value="Transposase_IS66_central"/>
</dbReference>
<organism evidence="6 7">
    <name type="scientific">Tautonia plasticadhaerens</name>
    <dbReference type="NCBI Taxonomy" id="2527974"/>
    <lineage>
        <taxon>Bacteria</taxon>
        <taxon>Pseudomonadati</taxon>
        <taxon>Planctomycetota</taxon>
        <taxon>Planctomycetia</taxon>
        <taxon>Isosphaerales</taxon>
        <taxon>Isosphaeraceae</taxon>
        <taxon>Tautonia</taxon>
    </lineage>
</organism>
<feature type="domain" description="Transposase TnpC homeodomain" evidence="5">
    <location>
        <begin position="45"/>
        <end position="115"/>
    </location>
</feature>
<evidence type="ECO:0000259" key="5">
    <source>
        <dbReference type="Pfam" id="PF13007"/>
    </source>
</evidence>
<dbReference type="InterPro" id="IPR052344">
    <property type="entry name" value="Transposase-related"/>
</dbReference>
<evidence type="ECO:0000313" key="7">
    <source>
        <dbReference type="Proteomes" id="UP000317835"/>
    </source>
</evidence>
<feature type="region of interest" description="Disordered" evidence="2">
    <location>
        <begin position="67"/>
        <end position="112"/>
    </location>
</feature>
<dbReference type="KEGG" id="tpla:ElP_31220"/>
<accession>A0A518H2Z9</accession>
<feature type="domain" description="Transposase IS66 central" evidence="3">
    <location>
        <begin position="188"/>
        <end position="368"/>
    </location>
</feature>
<evidence type="ECO:0000256" key="2">
    <source>
        <dbReference type="SAM" id="MobiDB-lite"/>
    </source>
</evidence>
<protein>
    <submittedName>
        <fullName evidence="6">Transposase IS66 family protein</fullName>
    </submittedName>
</protein>
<dbReference type="Pfam" id="PF13005">
    <property type="entry name" value="zf-IS66"/>
    <property type="match status" value="1"/>
</dbReference>